<dbReference type="PANTHER" id="PTHR30561">
    <property type="entry name" value="SMR FAMILY PROTON-DEPENDENT DRUG EFFLUX TRANSPORTER SUGE"/>
    <property type="match status" value="1"/>
</dbReference>
<reference evidence="11 12" key="1">
    <citation type="journal article" date="2009" name="PLoS ONE">
        <title>Genome sequence of the endosymbiont Rickettsia peacockii and comparison with virulent Rickettsia rickettsii: identification of virulence factors.</title>
        <authorList>
            <person name="Felsheim R.F."/>
            <person name="Kurtti T.J."/>
            <person name="Munderloh U.G."/>
        </authorList>
    </citation>
    <scope>NUCLEOTIDE SEQUENCE [LARGE SCALE GENOMIC DNA]</scope>
    <source>
        <strain evidence="11 12">Rustic</strain>
    </source>
</reference>
<feature type="transmembrane region" description="Helical" evidence="10">
    <location>
        <begin position="57"/>
        <end position="78"/>
    </location>
</feature>
<evidence type="ECO:0000256" key="6">
    <source>
        <dbReference type="ARBA" id="ARBA00023136"/>
    </source>
</evidence>
<evidence type="ECO:0000313" key="12">
    <source>
        <dbReference type="Proteomes" id="UP000005015"/>
    </source>
</evidence>
<gene>
    <name evidence="11" type="ordered locus">RPR_p17</name>
</gene>
<dbReference type="GO" id="GO:1990961">
    <property type="term" value="P:xenobiotic detoxification by transmembrane export across the plasma membrane"/>
    <property type="evidence" value="ECO:0007669"/>
    <property type="project" value="UniProtKB-ARBA"/>
</dbReference>
<evidence type="ECO:0000256" key="5">
    <source>
        <dbReference type="ARBA" id="ARBA00022989"/>
    </source>
</evidence>
<organism evidence="11 12">
    <name type="scientific">Rickettsia peacockii (strain Rustic)</name>
    <dbReference type="NCBI Taxonomy" id="562019"/>
    <lineage>
        <taxon>Bacteria</taxon>
        <taxon>Pseudomonadati</taxon>
        <taxon>Pseudomonadota</taxon>
        <taxon>Alphaproteobacteria</taxon>
        <taxon>Rickettsiales</taxon>
        <taxon>Rickettsiaceae</taxon>
        <taxon>Rickettsieae</taxon>
        <taxon>Rickettsia</taxon>
        <taxon>spotted fever group</taxon>
    </lineage>
</organism>
<feature type="transmembrane region" description="Helical" evidence="10">
    <location>
        <begin position="33"/>
        <end position="50"/>
    </location>
</feature>
<proteinExistence type="inferred from homology"/>
<keyword evidence="6 10" id="KW-0472">Membrane</keyword>
<dbReference type="GO" id="GO:0022857">
    <property type="term" value="F:transmembrane transporter activity"/>
    <property type="evidence" value="ECO:0007669"/>
    <property type="project" value="InterPro"/>
</dbReference>
<keyword evidence="3" id="KW-1003">Cell membrane</keyword>
<dbReference type="SUPFAM" id="SSF103481">
    <property type="entry name" value="Multidrug resistance efflux transporter EmrE"/>
    <property type="match status" value="1"/>
</dbReference>
<dbReference type="EMBL" id="CP001228">
    <property type="protein sequence ID" value="ACR47961.1"/>
    <property type="molecule type" value="Genomic_DNA"/>
</dbReference>
<keyword evidence="11" id="KW-0614">Plasmid</keyword>
<dbReference type="Proteomes" id="UP000005015">
    <property type="component" value="Plasmid pRPR"/>
</dbReference>
<evidence type="ECO:0000256" key="10">
    <source>
        <dbReference type="SAM" id="Phobius"/>
    </source>
</evidence>
<dbReference type="InterPro" id="IPR037185">
    <property type="entry name" value="EmrE-like"/>
</dbReference>
<keyword evidence="2" id="KW-0813">Transport</keyword>
<sequence length="113" mass="12559">MYWLLLILAGLFEIAFAITLKYSDGLTKLKPTLLFIFFGALSFMCLSKTLNKIPIGTAYAVWTGIGATGTTILDIFIFNEPISILRLFFITTLVISIIGLKISSKKIARSYIN</sequence>
<geneLocation type="plasmid" evidence="11 12">
    <name>pRPR</name>
</geneLocation>
<evidence type="ECO:0000256" key="8">
    <source>
        <dbReference type="ARBA" id="ARBA00039168"/>
    </source>
</evidence>
<keyword evidence="5 10" id="KW-1133">Transmembrane helix</keyword>
<evidence type="ECO:0000256" key="1">
    <source>
        <dbReference type="ARBA" id="ARBA00004651"/>
    </source>
</evidence>
<dbReference type="Gene3D" id="1.10.3730.20">
    <property type="match status" value="1"/>
</dbReference>
<dbReference type="PANTHER" id="PTHR30561:SF0">
    <property type="entry name" value="GUANIDINIUM EXPORTER"/>
    <property type="match status" value="1"/>
</dbReference>
<dbReference type="FunFam" id="1.10.3730.20:FF:000001">
    <property type="entry name" value="Quaternary ammonium compound resistance transporter SugE"/>
    <property type="match status" value="1"/>
</dbReference>
<evidence type="ECO:0000256" key="7">
    <source>
        <dbReference type="ARBA" id="ARBA00038151"/>
    </source>
</evidence>
<evidence type="ECO:0000256" key="3">
    <source>
        <dbReference type="ARBA" id="ARBA00022475"/>
    </source>
</evidence>
<keyword evidence="4 9" id="KW-0812">Transmembrane</keyword>
<dbReference type="HOGENOM" id="CLU_133067_1_3_5"/>
<comment type="similarity">
    <text evidence="7">Belongs to the drug/metabolite transporter (DMT) superfamily. Small multidrug resistance (SMR) (TC 2.A.7.1) family. Gdx/SugE subfamily.</text>
</comment>
<dbReference type="Pfam" id="PF00893">
    <property type="entry name" value="Multi_Drug_Res"/>
    <property type="match status" value="1"/>
</dbReference>
<evidence type="ECO:0000313" key="11">
    <source>
        <dbReference type="EMBL" id="ACR47961.1"/>
    </source>
</evidence>
<dbReference type="InterPro" id="IPR000390">
    <property type="entry name" value="Small_drug/metabolite_transptr"/>
</dbReference>
<dbReference type="KEGG" id="rpk:RPR_p17"/>
<evidence type="ECO:0000256" key="9">
    <source>
        <dbReference type="RuleBase" id="RU003942"/>
    </source>
</evidence>
<evidence type="ECO:0000256" key="4">
    <source>
        <dbReference type="ARBA" id="ARBA00022692"/>
    </source>
</evidence>
<evidence type="ECO:0000256" key="2">
    <source>
        <dbReference type="ARBA" id="ARBA00022448"/>
    </source>
</evidence>
<comment type="subcellular location">
    <subcellularLocation>
        <location evidence="1 9">Cell membrane</location>
        <topology evidence="1 9">Multi-pass membrane protein</topology>
    </subcellularLocation>
</comment>
<protein>
    <recommendedName>
        <fullName evidence="8">Guanidinium exporter</fullName>
    </recommendedName>
</protein>
<keyword evidence="12" id="KW-1185">Reference proteome</keyword>
<accession>C4K308</accession>
<dbReference type="AlphaFoldDB" id="C4K308"/>
<name>C4K308_RICPU</name>
<dbReference type="GO" id="GO:0005886">
    <property type="term" value="C:plasma membrane"/>
    <property type="evidence" value="ECO:0007669"/>
    <property type="project" value="UniProtKB-SubCell"/>
</dbReference>
<dbReference type="InterPro" id="IPR045324">
    <property type="entry name" value="Small_multidrug_res"/>
</dbReference>
<feature type="transmembrane region" description="Helical" evidence="10">
    <location>
        <begin position="84"/>
        <end position="102"/>
    </location>
</feature>
<dbReference type="RefSeq" id="WP_012737741.1">
    <property type="nucleotide sequence ID" value="NC_012732.1"/>
</dbReference>